<evidence type="ECO:0000256" key="7">
    <source>
        <dbReference type="ARBA" id="ARBA00024799"/>
    </source>
</evidence>
<name>A0A2A4X0Q1_UNCAE</name>
<comment type="catalytic activity">
    <reaction evidence="9 10">
        <text>L-glutamyl-tRNA(Gln) + L-glutamine + ATP + H2O = L-glutaminyl-tRNA(Gln) + L-glutamate + ADP + phosphate + H(+)</text>
        <dbReference type="Rhea" id="RHEA:17521"/>
        <dbReference type="Rhea" id="RHEA-COMP:9681"/>
        <dbReference type="Rhea" id="RHEA-COMP:9684"/>
        <dbReference type="ChEBI" id="CHEBI:15377"/>
        <dbReference type="ChEBI" id="CHEBI:15378"/>
        <dbReference type="ChEBI" id="CHEBI:29985"/>
        <dbReference type="ChEBI" id="CHEBI:30616"/>
        <dbReference type="ChEBI" id="CHEBI:43474"/>
        <dbReference type="ChEBI" id="CHEBI:58359"/>
        <dbReference type="ChEBI" id="CHEBI:78520"/>
        <dbReference type="ChEBI" id="CHEBI:78521"/>
        <dbReference type="ChEBI" id="CHEBI:456216"/>
    </reaction>
</comment>
<dbReference type="AlphaFoldDB" id="A0A2A4X0Q1"/>
<reference evidence="13" key="1">
    <citation type="submission" date="2017-08" db="EMBL/GenBank/DDBJ databases">
        <title>A dynamic microbial community with high functional redundancy inhabits the cold, oxic subseafloor aquifer.</title>
        <authorList>
            <person name="Tully B.J."/>
            <person name="Wheat C.G."/>
            <person name="Glazer B.T."/>
            <person name="Huber J.A."/>
        </authorList>
    </citation>
    <scope>NUCLEOTIDE SEQUENCE [LARGE SCALE GENOMIC DNA]</scope>
</reference>
<dbReference type="InterPro" id="IPR004413">
    <property type="entry name" value="GatB"/>
</dbReference>
<dbReference type="InterPro" id="IPR023168">
    <property type="entry name" value="GatB_Yqey_C_2"/>
</dbReference>
<evidence type="ECO:0000256" key="9">
    <source>
        <dbReference type="ARBA" id="ARBA00047913"/>
    </source>
</evidence>
<dbReference type="PANTHER" id="PTHR11659:SF0">
    <property type="entry name" value="GLUTAMYL-TRNA(GLN) AMIDOTRANSFERASE SUBUNIT B, MITOCHONDRIAL"/>
    <property type="match status" value="1"/>
</dbReference>
<feature type="domain" description="Asn/Gln amidotransferase" evidence="11">
    <location>
        <begin position="337"/>
        <end position="486"/>
    </location>
</feature>
<evidence type="ECO:0000256" key="4">
    <source>
        <dbReference type="ARBA" id="ARBA00022741"/>
    </source>
</evidence>
<accession>A0A2A4X0Q1</accession>
<evidence type="ECO:0000256" key="2">
    <source>
        <dbReference type="ARBA" id="ARBA00011123"/>
    </source>
</evidence>
<keyword evidence="6 10" id="KW-0648">Protein biosynthesis</keyword>
<dbReference type="PANTHER" id="PTHR11659">
    <property type="entry name" value="GLUTAMYL-TRNA GLN AMIDOTRANSFERASE SUBUNIT B MITOCHONDRIAL AND PROKARYOTIC PET112-RELATED"/>
    <property type="match status" value="1"/>
</dbReference>
<keyword evidence="12" id="KW-0808">Transferase</keyword>
<comment type="subunit">
    <text evidence="2 10">Heterotrimer of A, B and C subunits.</text>
</comment>
<sequence>MSKGSDNNWEVIIGLEIHLQLNTKTKLFSSSPNQFGAEPNTHIDFVNTAQPGSLPRLNQAAVDKAIALGLALKSKIAPVSAFDRKSYFYPDCPRNFQITQFFHPILIGGRIDALVDGKEKTFFIDRAHLEDDAGIIRHFTDFAGVDFNRAGTPLIEIVSTPCMRSAKEAVAFAKAVKAIAEYLEISDCQLEEGSFRMDTNVSVRIKGEIEYRNKIEVKNVNSFNHMEIAIADQVKKQIAAYESRPDEDPKLVVKTATARFDLKTKSTPIMREKESASDYRYCPEPDLPPLYIAAEQIEAIAKDLPEFPHARQERYIQNLGLTPYFADLLVSHKPLSDYFEKALVFTSHAVELCKWISIEFVGRLNDADMQLHTSDIPHEHVAMLVNLLAEKKITGRIAKEMATIMCEHIGKSPLKILEENPHFKTLDDASAIDTIVTQVLDANPSSIEAFKSGKDRAFNYLVGQVMKESKGTASPDIVKQILTEKLKK</sequence>
<dbReference type="GO" id="GO:0005524">
    <property type="term" value="F:ATP binding"/>
    <property type="evidence" value="ECO:0007669"/>
    <property type="project" value="UniProtKB-KW"/>
</dbReference>
<evidence type="ECO:0000256" key="10">
    <source>
        <dbReference type="HAMAP-Rule" id="MF_00121"/>
    </source>
</evidence>
<dbReference type="Proteomes" id="UP000218775">
    <property type="component" value="Unassembled WGS sequence"/>
</dbReference>
<dbReference type="PROSITE" id="PS01234">
    <property type="entry name" value="GATB"/>
    <property type="match status" value="1"/>
</dbReference>
<evidence type="ECO:0000313" key="13">
    <source>
        <dbReference type="Proteomes" id="UP000218775"/>
    </source>
</evidence>
<evidence type="ECO:0000313" key="12">
    <source>
        <dbReference type="EMBL" id="PCI76282.1"/>
    </source>
</evidence>
<evidence type="ECO:0000256" key="5">
    <source>
        <dbReference type="ARBA" id="ARBA00022840"/>
    </source>
</evidence>
<protein>
    <recommendedName>
        <fullName evidence="10">Aspartyl/glutamyl-tRNA(Asn/Gln) amidotransferase subunit B</fullName>
        <shortName evidence="10">Asp/Glu-ADT subunit B</shortName>
        <ecNumber evidence="10">6.3.5.-</ecNumber>
    </recommendedName>
</protein>
<dbReference type="InterPro" id="IPR017959">
    <property type="entry name" value="Asn/Gln-tRNA_amidoTrfase_suB/E"/>
</dbReference>
<dbReference type="GO" id="GO:0016740">
    <property type="term" value="F:transferase activity"/>
    <property type="evidence" value="ECO:0007669"/>
    <property type="project" value="UniProtKB-KW"/>
</dbReference>
<dbReference type="Pfam" id="PF02637">
    <property type="entry name" value="GatB_Yqey"/>
    <property type="match status" value="1"/>
</dbReference>
<comment type="catalytic activity">
    <reaction evidence="8 10">
        <text>L-aspartyl-tRNA(Asn) + L-glutamine + ATP + H2O = L-asparaginyl-tRNA(Asn) + L-glutamate + ADP + phosphate + 2 H(+)</text>
        <dbReference type="Rhea" id="RHEA:14513"/>
        <dbReference type="Rhea" id="RHEA-COMP:9674"/>
        <dbReference type="Rhea" id="RHEA-COMP:9677"/>
        <dbReference type="ChEBI" id="CHEBI:15377"/>
        <dbReference type="ChEBI" id="CHEBI:15378"/>
        <dbReference type="ChEBI" id="CHEBI:29985"/>
        <dbReference type="ChEBI" id="CHEBI:30616"/>
        <dbReference type="ChEBI" id="CHEBI:43474"/>
        <dbReference type="ChEBI" id="CHEBI:58359"/>
        <dbReference type="ChEBI" id="CHEBI:78515"/>
        <dbReference type="ChEBI" id="CHEBI:78516"/>
        <dbReference type="ChEBI" id="CHEBI:456216"/>
    </reaction>
</comment>
<evidence type="ECO:0000256" key="1">
    <source>
        <dbReference type="ARBA" id="ARBA00005306"/>
    </source>
</evidence>
<evidence type="ECO:0000256" key="8">
    <source>
        <dbReference type="ARBA" id="ARBA00047380"/>
    </source>
</evidence>
<keyword evidence="4 10" id="KW-0547">Nucleotide-binding</keyword>
<comment type="function">
    <text evidence="7 10">Allows the formation of correctly charged Asn-tRNA(Asn) or Gln-tRNA(Gln) through the transamidation of misacylated Asp-tRNA(Asn) or Glu-tRNA(Gln) in organisms which lack either or both of asparaginyl-tRNA or glutaminyl-tRNA synthetases. The reaction takes place in the presence of glutamine and ATP through an activated phospho-Asp-tRNA(Asn) or phospho-Glu-tRNA(Gln).</text>
</comment>
<dbReference type="NCBIfam" id="NF004012">
    <property type="entry name" value="PRK05477.1-2"/>
    <property type="match status" value="1"/>
</dbReference>
<keyword evidence="5 10" id="KW-0067">ATP-binding</keyword>
<dbReference type="GO" id="GO:0050566">
    <property type="term" value="F:asparaginyl-tRNA synthase (glutamine-hydrolyzing) activity"/>
    <property type="evidence" value="ECO:0007669"/>
    <property type="project" value="RHEA"/>
</dbReference>
<dbReference type="NCBIfam" id="TIGR00133">
    <property type="entry name" value="gatB"/>
    <property type="match status" value="1"/>
</dbReference>
<dbReference type="HAMAP" id="MF_00121">
    <property type="entry name" value="GatB"/>
    <property type="match status" value="1"/>
</dbReference>
<dbReference type="GO" id="GO:0070681">
    <property type="term" value="P:glutaminyl-tRNAGln biosynthesis via transamidation"/>
    <property type="evidence" value="ECO:0007669"/>
    <property type="project" value="TreeGrafter"/>
</dbReference>
<dbReference type="SUPFAM" id="SSF89095">
    <property type="entry name" value="GatB/YqeY motif"/>
    <property type="match status" value="1"/>
</dbReference>
<dbReference type="Gene3D" id="1.10.10.410">
    <property type="match status" value="1"/>
</dbReference>
<keyword evidence="3 10" id="KW-0436">Ligase</keyword>
<dbReference type="EC" id="6.3.5.-" evidence="10"/>
<comment type="similarity">
    <text evidence="1 10">Belongs to the GatB/GatE family. GatB subfamily.</text>
</comment>
<organism evidence="12 13">
    <name type="scientific">Aerophobetes bacterium</name>
    <dbReference type="NCBI Taxonomy" id="2030807"/>
    <lineage>
        <taxon>Bacteria</taxon>
        <taxon>Candidatus Aerophobota</taxon>
    </lineage>
</organism>
<evidence type="ECO:0000259" key="11">
    <source>
        <dbReference type="SMART" id="SM00845"/>
    </source>
</evidence>
<dbReference type="NCBIfam" id="NF004014">
    <property type="entry name" value="PRK05477.1-4"/>
    <property type="match status" value="1"/>
</dbReference>
<dbReference type="GO" id="GO:0050567">
    <property type="term" value="F:glutaminyl-tRNA synthase (glutamine-hydrolyzing) activity"/>
    <property type="evidence" value="ECO:0007669"/>
    <property type="project" value="UniProtKB-UniRule"/>
</dbReference>
<comment type="caution">
    <text evidence="12">The sequence shown here is derived from an EMBL/GenBank/DDBJ whole genome shotgun (WGS) entry which is preliminary data.</text>
</comment>
<evidence type="ECO:0000256" key="3">
    <source>
        <dbReference type="ARBA" id="ARBA00022598"/>
    </source>
</evidence>
<dbReference type="InterPro" id="IPR014746">
    <property type="entry name" value="Gln_synth/guanido_kin_cat_dom"/>
</dbReference>
<proteinExistence type="inferred from homology"/>
<dbReference type="Pfam" id="PF02934">
    <property type="entry name" value="GatB_N"/>
    <property type="match status" value="1"/>
</dbReference>
<dbReference type="InterPro" id="IPR006075">
    <property type="entry name" value="Asn/Gln-tRNA_Trfase_suB/E_cat"/>
</dbReference>
<gene>
    <name evidence="10" type="primary">gatB</name>
    <name evidence="12" type="ORF">COB21_04560</name>
</gene>
<dbReference type="GO" id="GO:0006412">
    <property type="term" value="P:translation"/>
    <property type="evidence" value="ECO:0007669"/>
    <property type="project" value="UniProtKB-UniRule"/>
</dbReference>
<dbReference type="InterPro" id="IPR018027">
    <property type="entry name" value="Asn/Gln_amidotransferase"/>
</dbReference>
<dbReference type="EMBL" id="NVUK01000031">
    <property type="protein sequence ID" value="PCI76282.1"/>
    <property type="molecule type" value="Genomic_DNA"/>
</dbReference>
<dbReference type="FunFam" id="1.10.10.410:FF:000001">
    <property type="entry name" value="Aspartyl/glutamyl-tRNA(Asn/Gln) amidotransferase subunit B"/>
    <property type="match status" value="1"/>
</dbReference>
<dbReference type="InterPro" id="IPR017958">
    <property type="entry name" value="Gln-tRNA_amidoTrfase_suB_CS"/>
</dbReference>
<dbReference type="InterPro" id="IPR003789">
    <property type="entry name" value="Asn/Gln_tRNA_amidoTrase-B-like"/>
</dbReference>
<dbReference type="SUPFAM" id="SSF55931">
    <property type="entry name" value="Glutamine synthetase/guanido kinase"/>
    <property type="match status" value="1"/>
</dbReference>
<evidence type="ECO:0000256" key="6">
    <source>
        <dbReference type="ARBA" id="ARBA00022917"/>
    </source>
</evidence>
<dbReference type="SMART" id="SM00845">
    <property type="entry name" value="GatB_Yqey"/>
    <property type="match status" value="1"/>
</dbReference>